<keyword evidence="2" id="KW-1133">Transmembrane helix</keyword>
<evidence type="ECO:0000256" key="1">
    <source>
        <dbReference type="SAM" id="MobiDB-lite"/>
    </source>
</evidence>
<feature type="transmembrane region" description="Helical" evidence="2">
    <location>
        <begin position="30"/>
        <end position="49"/>
    </location>
</feature>
<gene>
    <name evidence="3" type="ORF">C5Y93_14505</name>
</gene>
<dbReference type="AlphaFoldDB" id="A0A2S8GMI3"/>
<keyword evidence="2" id="KW-0472">Membrane</keyword>
<keyword evidence="2" id="KW-0812">Transmembrane</keyword>
<comment type="caution">
    <text evidence="3">The sequence shown here is derived from an EMBL/GenBank/DDBJ whole genome shotgun (WGS) entry which is preliminary data.</text>
</comment>
<protein>
    <submittedName>
        <fullName evidence="3">Uncharacterized protein</fullName>
    </submittedName>
</protein>
<evidence type="ECO:0000256" key="2">
    <source>
        <dbReference type="SAM" id="Phobius"/>
    </source>
</evidence>
<name>A0A2S8GMI3_9BACT</name>
<feature type="region of interest" description="Disordered" evidence="1">
    <location>
        <begin position="1"/>
        <end position="22"/>
    </location>
</feature>
<dbReference type="Proteomes" id="UP000237819">
    <property type="component" value="Unassembled WGS sequence"/>
</dbReference>
<evidence type="ECO:0000313" key="3">
    <source>
        <dbReference type="EMBL" id="PQO45643.1"/>
    </source>
</evidence>
<organism evidence="3 4">
    <name type="scientific">Blastopirellula marina</name>
    <dbReference type="NCBI Taxonomy" id="124"/>
    <lineage>
        <taxon>Bacteria</taxon>
        <taxon>Pseudomonadati</taxon>
        <taxon>Planctomycetota</taxon>
        <taxon>Planctomycetia</taxon>
        <taxon>Pirellulales</taxon>
        <taxon>Pirellulaceae</taxon>
        <taxon>Blastopirellula</taxon>
    </lineage>
</organism>
<feature type="transmembrane region" description="Helical" evidence="2">
    <location>
        <begin position="88"/>
        <end position="105"/>
    </location>
</feature>
<reference evidence="3 4" key="1">
    <citation type="submission" date="2018-02" db="EMBL/GenBank/DDBJ databases">
        <title>Comparative genomes isolates from brazilian mangrove.</title>
        <authorList>
            <person name="Araujo J.E."/>
            <person name="Taketani R.G."/>
            <person name="Silva M.C.P."/>
            <person name="Loureco M.V."/>
            <person name="Andreote F.D."/>
        </authorList>
    </citation>
    <scope>NUCLEOTIDE SEQUENCE [LARGE SCALE GENOMIC DNA]</scope>
    <source>
        <strain evidence="3 4">Nap-Phe MGV</strain>
    </source>
</reference>
<proteinExistence type="predicted"/>
<dbReference type="RefSeq" id="WP_105336134.1">
    <property type="nucleotide sequence ID" value="NZ_PUHZ01000014.1"/>
</dbReference>
<accession>A0A2S8GMI3</accession>
<feature type="transmembrane region" description="Helical" evidence="2">
    <location>
        <begin position="117"/>
        <end position="137"/>
    </location>
</feature>
<evidence type="ECO:0000313" key="4">
    <source>
        <dbReference type="Proteomes" id="UP000237819"/>
    </source>
</evidence>
<sequence>MEPPFAQAGQPKAATSEDGPSPFSSEWDRVAFLMLGAIVMLMGLQATGISQLSDGLVRGGDLVEASQGIEPAVTRVNVAFNWLCGYPGIFYFISLGVNVSGAMACPRQSTAGWVMSANMFLCIFGLGLCAYFTFGVFSDF</sequence>
<dbReference type="EMBL" id="PUHZ01000014">
    <property type="protein sequence ID" value="PQO45643.1"/>
    <property type="molecule type" value="Genomic_DNA"/>
</dbReference>